<organism evidence="2 3">
    <name type="scientific">Molossus molossus</name>
    <name type="common">Pallas' mastiff bat</name>
    <name type="synonym">Vespertilio molossus</name>
    <dbReference type="NCBI Taxonomy" id="27622"/>
    <lineage>
        <taxon>Eukaryota</taxon>
        <taxon>Metazoa</taxon>
        <taxon>Chordata</taxon>
        <taxon>Craniata</taxon>
        <taxon>Vertebrata</taxon>
        <taxon>Euteleostomi</taxon>
        <taxon>Mammalia</taxon>
        <taxon>Eutheria</taxon>
        <taxon>Laurasiatheria</taxon>
        <taxon>Chiroptera</taxon>
        <taxon>Yangochiroptera</taxon>
        <taxon>Molossidae</taxon>
        <taxon>Molossus</taxon>
    </lineage>
</organism>
<comment type="caution">
    <text evidence="2">The sequence shown here is derived from an EMBL/GenBank/DDBJ whole genome shotgun (WGS) entry which is preliminary data.</text>
</comment>
<proteinExistence type="predicted"/>
<keyword evidence="3" id="KW-1185">Reference proteome</keyword>
<evidence type="ECO:0000256" key="1">
    <source>
        <dbReference type="SAM" id="MobiDB-lite"/>
    </source>
</evidence>
<dbReference type="Proteomes" id="UP000550707">
    <property type="component" value="Unassembled WGS sequence"/>
</dbReference>
<dbReference type="EMBL" id="JACASF010000017">
    <property type="protein sequence ID" value="KAF6425186.1"/>
    <property type="molecule type" value="Genomic_DNA"/>
</dbReference>
<gene>
    <name evidence="2" type="ORF">HJG59_009234</name>
</gene>
<name>A0A7J8DQA6_MOLMO</name>
<feature type="compositionally biased region" description="Polar residues" evidence="1">
    <location>
        <begin position="75"/>
        <end position="93"/>
    </location>
</feature>
<reference evidence="2 3" key="1">
    <citation type="journal article" date="2020" name="Nature">
        <title>Six reference-quality genomes reveal evolution of bat adaptations.</title>
        <authorList>
            <person name="Jebb D."/>
            <person name="Huang Z."/>
            <person name="Pippel M."/>
            <person name="Hughes G.M."/>
            <person name="Lavrichenko K."/>
            <person name="Devanna P."/>
            <person name="Winkler S."/>
            <person name="Jermiin L.S."/>
            <person name="Skirmuntt E.C."/>
            <person name="Katzourakis A."/>
            <person name="Burkitt-Gray L."/>
            <person name="Ray D.A."/>
            <person name="Sullivan K.A.M."/>
            <person name="Roscito J.G."/>
            <person name="Kirilenko B.M."/>
            <person name="Davalos L.M."/>
            <person name="Corthals A.P."/>
            <person name="Power M.L."/>
            <person name="Jones G."/>
            <person name="Ransome R.D."/>
            <person name="Dechmann D.K.N."/>
            <person name="Locatelli A.G."/>
            <person name="Puechmaille S.J."/>
            <person name="Fedrigo O."/>
            <person name="Jarvis E.D."/>
            <person name="Hiller M."/>
            <person name="Vernes S.C."/>
            <person name="Myers E.W."/>
            <person name="Teeling E.C."/>
        </authorList>
    </citation>
    <scope>NUCLEOTIDE SEQUENCE [LARGE SCALE GENOMIC DNA]</scope>
    <source>
        <strain evidence="2">MMolMol1</strain>
        <tissue evidence="2">Muscle</tissue>
    </source>
</reference>
<dbReference type="AlphaFoldDB" id="A0A7J8DQA6"/>
<feature type="region of interest" description="Disordered" evidence="1">
    <location>
        <begin position="161"/>
        <end position="214"/>
    </location>
</feature>
<accession>A0A7J8DQA6</accession>
<sequence>MSAGGAGHSDCRIKTPRNEQQTAALLGVSPAVLDSLCFPSSLGRLRVMDLPPRRLDASPQSLLPMSVTLADESLPSWSQSSHRPATGKTSHMSPDSPKMNPDCPDKLGMYPWPLVEPITPRLSARGDCSQLTTGTRATCSKGLGSCTCSFFRLPPPGLSECPTPFPKQPERQSGPVFFPPPAAEPCVPSPRFRGLNGPERGEESGARQVASPSA</sequence>
<evidence type="ECO:0000313" key="2">
    <source>
        <dbReference type="EMBL" id="KAF6425186.1"/>
    </source>
</evidence>
<dbReference type="InParanoid" id="A0A7J8DQA6"/>
<feature type="region of interest" description="Disordered" evidence="1">
    <location>
        <begin position="73"/>
        <end position="98"/>
    </location>
</feature>
<evidence type="ECO:0000313" key="3">
    <source>
        <dbReference type="Proteomes" id="UP000550707"/>
    </source>
</evidence>
<protein>
    <submittedName>
        <fullName evidence="2">Uncharacterized protein</fullName>
    </submittedName>
</protein>